<sequence>MPSKSGNLSLRDGDGFVVTPAALPYAGMTGGDLVRVGPDGSAAPGARHRPSSEWRLHAAIYAARPEAGAVVHTHSPRATALSCARRGIPPFHYMVLLAGGPVRCAEHATFGTQALAANCVAALAGRRAVLLANHGVVTIGATLAAAVTLAMEIENLAGQYLDLLAAGLKPVLLRKRDLAEAAAQFAGYGRGG</sequence>
<dbReference type="GO" id="GO:0005829">
    <property type="term" value="C:cytosol"/>
    <property type="evidence" value="ECO:0007669"/>
    <property type="project" value="TreeGrafter"/>
</dbReference>
<dbReference type="EMBL" id="JAAEDL010000003">
    <property type="protein sequence ID" value="MBR0679742.1"/>
    <property type="molecule type" value="Genomic_DNA"/>
</dbReference>
<keyword evidence="1" id="KW-0479">Metal-binding</keyword>
<organism evidence="4 5">
    <name type="scientific">Neoroseomonas eburnea</name>
    <dbReference type="NCBI Taxonomy" id="1346889"/>
    <lineage>
        <taxon>Bacteria</taxon>
        <taxon>Pseudomonadati</taxon>
        <taxon>Pseudomonadota</taxon>
        <taxon>Alphaproteobacteria</taxon>
        <taxon>Acetobacterales</taxon>
        <taxon>Acetobacteraceae</taxon>
        <taxon>Neoroseomonas</taxon>
    </lineage>
</organism>
<reference evidence="4" key="1">
    <citation type="submission" date="2020-01" db="EMBL/GenBank/DDBJ databases">
        <authorList>
            <person name="Rat A."/>
        </authorList>
    </citation>
    <scope>NUCLEOTIDE SEQUENCE</scope>
    <source>
        <strain evidence="4">LMG 31228</strain>
    </source>
</reference>
<dbReference type="Gene3D" id="3.40.225.10">
    <property type="entry name" value="Class II aldolase/adducin N-terminal domain"/>
    <property type="match status" value="1"/>
</dbReference>
<reference evidence="4" key="2">
    <citation type="journal article" date="2021" name="Syst. Appl. Microbiol.">
        <title>Roseomonas hellenica sp. nov., isolated from roots of wild-growing Alkanna tinctoria.</title>
        <authorList>
            <person name="Rat A."/>
            <person name="Naranjo H.D."/>
            <person name="Lebbe L."/>
            <person name="Cnockaert M."/>
            <person name="Krigas N."/>
            <person name="Grigoriadou K."/>
            <person name="Maloupa E."/>
            <person name="Willems A."/>
        </authorList>
    </citation>
    <scope>NUCLEOTIDE SEQUENCE</scope>
    <source>
        <strain evidence="4">LMG 31228</strain>
    </source>
</reference>
<feature type="domain" description="Class II aldolase/adducin N-terminal" evidence="3">
    <location>
        <begin position="1"/>
        <end position="161"/>
    </location>
</feature>
<dbReference type="PANTHER" id="PTHR22789:SF0">
    <property type="entry name" value="3-OXO-TETRONATE 4-PHOSPHATE DECARBOXYLASE-RELATED"/>
    <property type="match status" value="1"/>
</dbReference>
<keyword evidence="2" id="KW-0456">Lyase</keyword>
<dbReference type="InterPro" id="IPR050197">
    <property type="entry name" value="Aldolase_class_II_sugar_metab"/>
</dbReference>
<dbReference type="SMART" id="SM01007">
    <property type="entry name" value="Aldolase_II"/>
    <property type="match status" value="1"/>
</dbReference>
<dbReference type="PANTHER" id="PTHR22789">
    <property type="entry name" value="FUCULOSE PHOSPHATE ALDOLASE"/>
    <property type="match status" value="1"/>
</dbReference>
<dbReference type="GO" id="GO:0046872">
    <property type="term" value="F:metal ion binding"/>
    <property type="evidence" value="ECO:0007669"/>
    <property type="project" value="UniProtKB-KW"/>
</dbReference>
<dbReference type="InterPro" id="IPR036409">
    <property type="entry name" value="Aldolase_II/adducin_N_sf"/>
</dbReference>
<dbReference type="SUPFAM" id="SSF53639">
    <property type="entry name" value="AraD/HMP-PK domain-like"/>
    <property type="match status" value="1"/>
</dbReference>
<evidence type="ECO:0000313" key="4">
    <source>
        <dbReference type="EMBL" id="MBR0679742.1"/>
    </source>
</evidence>
<dbReference type="GO" id="GO:0016832">
    <property type="term" value="F:aldehyde-lyase activity"/>
    <property type="evidence" value="ECO:0007669"/>
    <property type="project" value="TreeGrafter"/>
</dbReference>
<evidence type="ECO:0000256" key="1">
    <source>
        <dbReference type="ARBA" id="ARBA00022723"/>
    </source>
</evidence>
<dbReference type="Pfam" id="PF00596">
    <property type="entry name" value="Aldolase_II"/>
    <property type="match status" value="1"/>
</dbReference>
<dbReference type="Proteomes" id="UP001138709">
    <property type="component" value="Unassembled WGS sequence"/>
</dbReference>
<proteinExistence type="predicted"/>
<dbReference type="GO" id="GO:0019323">
    <property type="term" value="P:pentose catabolic process"/>
    <property type="evidence" value="ECO:0007669"/>
    <property type="project" value="TreeGrafter"/>
</dbReference>
<dbReference type="InterPro" id="IPR001303">
    <property type="entry name" value="Aldolase_II/adducin_N"/>
</dbReference>
<accession>A0A9X9X7Q6</accession>
<protein>
    <submittedName>
        <fullName evidence="4">Class II aldolase</fullName>
    </submittedName>
</protein>
<gene>
    <name evidence="4" type="ORF">GXW74_04540</name>
</gene>
<evidence type="ECO:0000259" key="3">
    <source>
        <dbReference type="SMART" id="SM01007"/>
    </source>
</evidence>
<keyword evidence="5" id="KW-1185">Reference proteome</keyword>
<name>A0A9X9X7Q6_9PROT</name>
<evidence type="ECO:0000313" key="5">
    <source>
        <dbReference type="Proteomes" id="UP001138709"/>
    </source>
</evidence>
<evidence type="ECO:0000256" key="2">
    <source>
        <dbReference type="ARBA" id="ARBA00023239"/>
    </source>
</evidence>
<dbReference type="AlphaFoldDB" id="A0A9X9X7Q6"/>
<comment type="caution">
    <text evidence="4">The sequence shown here is derived from an EMBL/GenBank/DDBJ whole genome shotgun (WGS) entry which is preliminary data.</text>
</comment>